<proteinExistence type="inferred from homology"/>
<dbReference type="EMBL" id="JARVKF010000168">
    <property type="protein sequence ID" value="KAK9421635.1"/>
    <property type="molecule type" value="Genomic_DNA"/>
</dbReference>
<evidence type="ECO:0000256" key="6">
    <source>
        <dbReference type="SAM" id="MobiDB-lite"/>
    </source>
</evidence>
<feature type="transmembrane region" description="Helical" evidence="7">
    <location>
        <begin position="190"/>
        <end position="211"/>
    </location>
</feature>
<feature type="transmembrane region" description="Helical" evidence="7">
    <location>
        <begin position="90"/>
        <end position="113"/>
    </location>
</feature>
<protein>
    <submittedName>
        <fullName evidence="8">Uncharacterized protein</fullName>
    </submittedName>
</protein>
<evidence type="ECO:0000256" key="4">
    <source>
        <dbReference type="ARBA" id="ARBA00022989"/>
    </source>
</evidence>
<gene>
    <name evidence="8" type="ORF">SUNI508_05565</name>
</gene>
<evidence type="ECO:0000256" key="2">
    <source>
        <dbReference type="ARBA" id="ARBA00007018"/>
    </source>
</evidence>
<feature type="transmembrane region" description="Helical" evidence="7">
    <location>
        <begin position="162"/>
        <end position="184"/>
    </location>
</feature>
<evidence type="ECO:0000256" key="1">
    <source>
        <dbReference type="ARBA" id="ARBA00004141"/>
    </source>
</evidence>
<dbReference type="Proteomes" id="UP001408356">
    <property type="component" value="Unassembled WGS sequence"/>
</dbReference>
<evidence type="ECO:0000313" key="9">
    <source>
        <dbReference type="Proteomes" id="UP001408356"/>
    </source>
</evidence>
<comment type="caution">
    <text evidence="8">The sequence shown here is derived from an EMBL/GenBank/DDBJ whole genome shotgun (WGS) entry which is preliminary data.</text>
</comment>
<name>A0ABR2V586_9PEZI</name>
<evidence type="ECO:0000256" key="5">
    <source>
        <dbReference type="ARBA" id="ARBA00023136"/>
    </source>
</evidence>
<evidence type="ECO:0000313" key="8">
    <source>
        <dbReference type="EMBL" id="KAK9421635.1"/>
    </source>
</evidence>
<feature type="transmembrane region" description="Helical" evidence="7">
    <location>
        <begin position="253"/>
        <end position="274"/>
    </location>
</feature>
<keyword evidence="5 7" id="KW-0472">Membrane</keyword>
<feature type="transmembrane region" description="Helical" evidence="7">
    <location>
        <begin position="125"/>
        <end position="150"/>
    </location>
</feature>
<accession>A0ABR2V586</accession>
<dbReference type="PANTHER" id="PTHR20855">
    <property type="entry name" value="ADIPOR/PROGESTIN RECEPTOR-RELATED"/>
    <property type="match status" value="1"/>
</dbReference>
<evidence type="ECO:0000256" key="3">
    <source>
        <dbReference type="ARBA" id="ARBA00022692"/>
    </source>
</evidence>
<comment type="subcellular location">
    <subcellularLocation>
        <location evidence="1">Membrane</location>
        <topology evidence="1">Multi-pass membrane protein</topology>
    </subcellularLocation>
</comment>
<dbReference type="PANTHER" id="PTHR20855:SF52">
    <property type="entry name" value="ADIPONECTIN RECEPTOR PROTEIN"/>
    <property type="match status" value="1"/>
</dbReference>
<organism evidence="8 9">
    <name type="scientific">Seiridium unicorne</name>
    <dbReference type="NCBI Taxonomy" id="138068"/>
    <lineage>
        <taxon>Eukaryota</taxon>
        <taxon>Fungi</taxon>
        <taxon>Dikarya</taxon>
        <taxon>Ascomycota</taxon>
        <taxon>Pezizomycotina</taxon>
        <taxon>Sordariomycetes</taxon>
        <taxon>Xylariomycetidae</taxon>
        <taxon>Amphisphaeriales</taxon>
        <taxon>Sporocadaceae</taxon>
        <taxon>Seiridium</taxon>
    </lineage>
</organism>
<reference evidence="8 9" key="1">
    <citation type="journal article" date="2024" name="J. Plant Pathol.">
        <title>Sequence and assembly of the genome of Seiridium unicorne, isolate CBS 538.82, causal agent of cypress canker disease.</title>
        <authorList>
            <person name="Scali E."/>
            <person name="Rocca G.D."/>
            <person name="Danti R."/>
            <person name="Garbelotto M."/>
            <person name="Barberini S."/>
            <person name="Baroncelli R."/>
            <person name="Emiliani G."/>
        </authorList>
    </citation>
    <scope>NUCLEOTIDE SEQUENCE [LARGE SCALE GENOMIC DNA]</scope>
    <source>
        <strain evidence="8 9">BM-138-508</strain>
    </source>
</reference>
<keyword evidence="4 7" id="KW-1133">Transmembrane helix</keyword>
<dbReference type="Pfam" id="PF03006">
    <property type="entry name" value="HlyIII"/>
    <property type="match status" value="1"/>
</dbReference>
<feature type="transmembrane region" description="Helical" evidence="7">
    <location>
        <begin position="223"/>
        <end position="247"/>
    </location>
</feature>
<evidence type="ECO:0000256" key="7">
    <source>
        <dbReference type="SAM" id="Phobius"/>
    </source>
</evidence>
<comment type="similarity">
    <text evidence="2">Belongs to the ADIPOR family.</text>
</comment>
<keyword evidence="3 7" id="KW-0812">Transmembrane</keyword>
<keyword evidence="9" id="KW-1185">Reference proteome</keyword>
<feature type="region of interest" description="Disordered" evidence="6">
    <location>
        <begin position="1"/>
        <end position="30"/>
    </location>
</feature>
<sequence>MATGISPDPNSERHETSGLRQRRPSSSATDAVITKAKELEGKVEHALLLLWDDLPSWRRDNVYILSGYRSVSNSYLGSIKSLFWLHNESVNIWTHLLGSLVFPLVGLFLYHTIAPRYPTASTSDVLVFSCFFGGAAACLGMSATFHMLCNHSPGVAKWGNKLDYSGIVALIVGSYVPALYYGLFCEPRLMVFYLYGICLLGVGCGIVSWVERFRTPKWRPYRAMMFVGLGVSGVLPVCQGIAIYGYHDLEKRMGLNWVIFQGFLYIFGAFLYAVRWPERSAPGTFDIWGSSHQLFHVTSNGDWYAFTDYPPECSLEVAIDLLSDGSIEVFRAFNEPKVKRELLASMKSVRQRQPSLNVVNESASRLNTYEIVGSRMIRRMGPAVDLQTTLQKAISACVDGLADKVGWDDQANLEALAILSGEIPNGGELWRAAHIISSSRSSKLSHLVEDEEEGGMTKNMVLKSEIAAKRMWVRIAQTKGN</sequence>
<dbReference type="InterPro" id="IPR004254">
    <property type="entry name" value="AdipoR/HlyIII-related"/>
</dbReference>